<evidence type="ECO:0000256" key="11">
    <source>
        <dbReference type="HAMAP-Rule" id="MF_00530"/>
    </source>
</evidence>
<evidence type="ECO:0000256" key="9">
    <source>
        <dbReference type="ARBA" id="ARBA00023196"/>
    </source>
</evidence>
<dbReference type="Proteomes" id="UP000469523">
    <property type="component" value="Unassembled WGS sequence"/>
</dbReference>
<sequence length="136" mass="15482">MSNFHLDIVTPDNLFFSDKVEMVIVRGIDGDLAVLKGRAPITTPLRIGKVRVFQEGKERVAAISDGYVSVQDDKVTIVTESAEWPDDIDIERAKSAKERAEKRLKDRRDNIDIHRAELALHRAINRIEVSQIKKFD</sequence>
<comment type="similarity">
    <text evidence="3 11 12">Belongs to the ATPase epsilon chain family.</text>
</comment>
<dbReference type="GO" id="GO:0045259">
    <property type="term" value="C:proton-transporting ATP synthase complex"/>
    <property type="evidence" value="ECO:0007669"/>
    <property type="project" value="UniProtKB-KW"/>
</dbReference>
<keyword evidence="9 11" id="KW-0139">CF(1)</keyword>
<keyword evidence="13" id="KW-0175">Coiled coil</keyword>
<name>A0A6N7XV11_9FIRM</name>
<dbReference type="GO" id="GO:0005886">
    <property type="term" value="C:plasma membrane"/>
    <property type="evidence" value="ECO:0007669"/>
    <property type="project" value="UniProtKB-SubCell"/>
</dbReference>
<keyword evidence="7 11" id="KW-0406">Ion transport</keyword>
<protein>
    <recommendedName>
        <fullName evidence="11">ATP synthase epsilon chain</fullName>
    </recommendedName>
    <alternativeName>
        <fullName evidence="11">ATP synthase F1 sector epsilon subunit</fullName>
    </alternativeName>
    <alternativeName>
        <fullName evidence="11">F-ATPase epsilon subunit</fullName>
    </alternativeName>
</protein>
<dbReference type="InterPro" id="IPR036771">
    <property type="entry name" value="ATPsynth_dsu/esu_N"/>
</dbReference>
<comment type="subunit">
    <text evidence="11 12">F-type ATPases have 2 components, CF(1) - the catalytic core - and CF(0) - the membrane proton channel. CF(1) has five subunits: alpha(3), beta(3), gamma(1), delta(1), epsilon(1). CF(0) has three main subunits: a, b and c.</text>
</comment>
<evidence type="ECO:0000256" key="2">
    <source>
        <dbReference type="ARBA" id="ARBA00004202"/>
    </source>
</evidence>
<keyword evidence="10 11" id="KW-0066">ATP synthesis</keyword>
<dbReference type="NCBIfam" id="NF001846">
    <property type="entry name" value="PRK00571.1-3"/>
    <property type="match status" value="1"/>
</dbReference>
<evidence type="ECO:0000256" key="7">
    <source>
        <dbReference type="ARBA" id="ARBA00023065"/>
    </source>
</evidence>
<dbReference type="SUPFAM" id="SSF46604">
    <property type="entry name" value="Epsilon subunit of F1F0-ATP synthase C-terminal domain"/>
    <property type="match status" value="1"/>
</dbReference>
<dbReference type="NCBIfam" id="TIGR01216">
    <property type="entry name" value="ATP_synt_epsi"/>
    <property type="match status" value="1"/>
</dbReference>
<dbReference type="InterPro" id="IPR020547">
    <property type="entry name" value="ATP_synth_F1_esu_C"/>
</dbReference>
<evidence type="ECO:0000313" key="16">
    <source>
        <dbReference type="EMBL" id="MSU00158.1"/>
    </source>
</evidence>
<evidence type="ECO:0000256" key="1">
    <source>
        <dbReference type="ARBA" id="ARBA00003543"/>
    </source>
</evidence>
<dbReference type="HAMAP" id="MF_00530">
    <property type="entry name" value="ATP_synth_epsil_bac"/>
    <property type="match status" value="1"/>
</dbReference>
<dbReference type="InterPro" id="IPR020546">
    <property type="entry name" value="ATP_synth_F1_dsu/esu_N"/>
</dbReference>
<evidence type="ECO:0000256" key="5">
    <source>
        <dbReference type="ARBA" id="ARBA00022475"/>
    </source>
</evidence>
<evidence type="ECO:0000256" key="3">
    <source>
        <dbReference type="ARBA" id="ARBA00005712"/>
    </source>
</evidence>
<evidence type="ECO:0000256" key="4">
    <source>
        <dbReference type="ARBA" id="ARBA00022448"/>
    </source>
</evidence>
<comment type="subcellular location">
    <subcellularLocation>
        <location evidence="2 11">Cell membrane</location>
        <topology evidence="2 11">Peripheral membrane protein</topology>
    </subcellularLocation>
</comment>
<dbReference type="PANTHER" id="PTHR13822:SF10">
    <property type="entry name" value="ATP SYNTHASE EPSILON CHAIN, CHLOROPLASTIC"/>
    <property type="match status" value="1"/>
</dbReference>
<comment type="function">
    <text evidence="1 11">Produces ATP from ADP in the presence of a proton gradient across the membrane.</text>
</comment>
<dbReference type="SUPFAM" id="SSF51344">
    <property type="entry name" value="Epsilon subunit of F1F0-ATP synthase N-terminal domain"/>
    <property type="match status" value="1"/>
</dbReference>
<dbReference type="Gene3D" id="2.60.15.10">
    <property type="entry name" value="F0F1 ATP synthase delta/epsilon subunit, N-terminal"/>
    <property type="match status" value="1"/>
</dbReference>
<feature type="domain" description="ATP synthase epsilon subunit C-terminal" evidence="14">
    <location>
        <begin position="86"/>
        <end position="131"/>
    </location>
</feature>
<keyword evidence="8 11" id="KW-0472">Membrane</keyword>
<evidence type="ECO:0000256" key="8">
    <source>
        <dbReference type="ARBA" id="ARBA00023136"/>
    </source>
</evidence>
<dbReference type="GO" id="GO:0046933">
    <property type="term" value="F:proton-transporting ATP synthase activity, rotational mechanism"/>
    <property type="evidence" value="ECO:0007669"/>
    <property type="project" value="UniProtKB-UniRule"/>
</dbReference>
<dbReference type="CDD" id="cd12152">
    <property type="entry name" value="F1-ATPase_delta"/>
    <property type="match status" value="1"/>
</dbReference>
<keyword evidence="5 11" id="KW-1003">Cell membrane</keyword>
<comment type="caution">
    <text evidence="16">The sequence shown here is derived from an EMBL/GenBank/DDBJ whole genome shotgun (WGS) entry which is preliminary data.</text>
</comment>
<keyword evidence="6 11" id="KW-0375">Hydrogen ion transport</keyword>
<dbReference type="Pfam" id="PF02823">
    <property type="entry name" value="ATP-synt_DE_N"/>
    <property type="match status" value="1"/>
</dbReference>
<organism evidence="16 17">
    <name type="scientific">Tissierella pigra</name>
    <dbReference type="NCBI Taxonomy" id="2607614"/>
    <lineage>
        <taxon>Bacteria</taxon>
        <taxon>Bacillati</taxon>
        <taxon>Bacillota</taxon>
        <taxon>Tissierellia</taxon>
        <taxon>Tissierellales</taxon>
        <taxon>Tissierellaceae</taxon>
        <taxon>Tissierella</taxon>
    </lineage>
</organism>
<proteinExistence type="inferred from homology"/>
<gene>
    <name evidence="11" type="primary">atpC</name>
    <name evidence="16" type="ORF">FYJ83_01585</name>
</gene>
<dbReference type="FunFam" id="1.20.5.440:FF:000001">
    <property type="entry name" value="ATP synthase epsilon chain"/>
    <property type="match status" value="1"/>
</dbReference>
<evidence type="ECO:0000256" key="12">
    <source>
        <dbReference type="RuleBase" id="RU003656"/>
    </source>
</evidence>
<evidence type="ECO:0000256" key="6">
    <source>
        <dbReference type="ARBA" id="ARBA00022781"/>
    </source>
</evidence>
<feature type="coiled-coil region" evidence="13">
    <location>
        <begin position="90"/>
        <end position="117"/>
    </location>
</feature>
<feature type="domain" description="ATP synthase F1 complex delta/epsilon subunit N-terminal" evidence="15">
    <location>
        <begin position="4"/>
        <end position="82"/>
    </location>
</feature>
<evidence type="ECO:0000259" key="15">
    <source>
        <dbReference type="Pfam" id="PF02823"/>
    </source>
</evidence>
<dbReference type="AlphaFoldDB" id="A0A6N7XV11"/>
<keyword evidence="4 11" id="KW-0813">Transport</keyword>
<dbReference type="RefSeq" id="WP_154438429.1">
    <property type="nucleotide sequence ID" value="NZ_JAHLPJ010000001.1"/>
</dbReference>
<dbReference type="NCBIfam" id="NF009980">
    <property type="entry name" value="PRK13446.1"/>
    <property type="match status" value="1"/>
</dbReference>
<evidence type="ECO:0000256" key="13">
    <source>
        <dbReference type="SAM" id="Coils"/>
    </source>
</evidence>
<dbReference type="Pfam" id="PF00401">
    <property type="entry name" value="ATP-synt_DE"/>
    <property type="match status" value="1"/>
</dbReference>
<dbReference type="PANTHER" id="PTHR13822">
    <property type="entry name" value="ATP SYNTHASE DELTA/EPSILON CHAIN"/>
    <property type="match status" value="1"/>
</dbReference>
<dbReference type="InterPro" id="IPR001469">
    <property type="entry name" value="ATP_synth_F1_dsu/esu"/>
</dbReference>
<accession>A0A6N7XV11</accession>
<dbReference type="EMBL" id="VUNQ01000002">
    <property type="protein sequence ID" value="MSU00158.1"/>
    <property type="molecule type" value="Genomic_DNA"/>
</dbReference>
<reference evidence="16 17" key="1">
    <citation type="submission" date="2019-09" db="EMBL/GenBank/DDBJ databases">
        <title>In-depth cultivation of the pig gut microbiome towards novel bacterial diversity and tailored functional studies.</title>
        <authorList>
            <person name="Wylensek D."/>
            <person name="Hitch T.C.A."/>
            <person name="Clavel T."/>
        </authorList>
    </citation>
    <scope>NUCLEOTIDE SEQUENCE [LARGE SCALE GENOMIC DNA]</scope>
    <source>
        <strain evidence="16 17">WCA3-693-APC-4?</strain>
    </source>
</reference>
<evidence type="ECO:0000259" key="14">
    <source>
        <dbReference type="Pfam" id="PF00401"/>
    </source>
</evidence>
<keyword evidence="17" id="KW-1185">Reference proteome</keyword>
<evidence type="ECO:0000313" key="17">
    <source>
        <dbReference type="Proteomes" id="UP000469523"/>
    </source>
</evidence>
<evidence type="ECO:0000256" key="10">
    <source>
        <dbReference type="ARBA" id="ARBA00023310"/>
    </source>
</evidence>
<dbReference type="InterPro" id="IPR036794">
    <property type="entry name" value="ATP_F1_dsu/esu_C_sf"/>
</dbReference>
<dbReference type="GO" id="GO:0005524">
    <property type="term" value="F:ATP binding"/>
    <property type="evidence" value="ECO:0007669"/>
    <property type="project" value="UniProtKB-UniRule"/>
</dbReference>
<dbReference type="Gene3D" id="1.20.5.440">
    <property type="entry name" value="ATP synthase delta/epsilon subunit, C-terminal domain"/>
    <property type="match status" value="1"/>
</dbReference>